<dbReference type="AlphaFoldDB" id="W5NLQ0"/>
<evidence type="ECO:0000256" key="2">
    <source>
        <dbReference type="ARBA" id="ARBA00022475"/>
    </source>
</evidence>
<organism evidence="16 17">
    <name type="scientific">Lepisosteus oculatus</name>
    <name type="common">Spotted gar</name>
    <dbReference type="NCBI Taxonomy" id="7918"/>
    <lineage>
        <taxon>Eukaryota</taxon>
        <taxon>Metazoa</taxon>
        <taxon>Chordata</taxon>
        <taxon>Craniata</taxon>
        <taxon>Vertebrata</taxon>
        <taxon>Euteleostomi</taxon>
        <taxon>Actinopterygii</taxon>
        <taxon>Neopterygii</taxon>
        <taxon>Holostei</taxon>
        <taxon>Semionotiformes</taxon>
        <taxon>Lepisosteidae</taxon>
        <taxon>Lepisosteus</taxon>
    </lineage>
</organism>
<dbReference type="HOGENOM" id="CLU_012526_0_1_1"/>
<evidence type="ECO:0000256" key="6">
    <source>
        <dbReference type="ARBA" id="ARBA00022989"/>
    </source>
</evidence>
<keyword evidence="10 13" id="KW-0675">Receptor</keyword>
<evidence type="ECO:0000256" key="13">
    <source>
        <dbReference type="RuleBase" id="RU000688"/>
    </source>
</evidence>
<dbReference type="STRING" id="7918.ENSLOCP00000021559"/>
<dbReference type="EMBL" id="AHAT01003301">
    <property type="status" value="NOT_ANNOTATED_CDS"/>
    <property type="molecule type" value="Genomic_DNA"/>
</dbReference>
<keyword evidence="3 14" id="KW-0716">Sensory transduction</keyword>
<keyword evidence="2 14" id="KW-1003">Cell membrane</keyword>
<feature type="transmembrane region" description="Helical" evidence="14">
    <location>
        <begin position="266"/>
        <end position="289"/>
    </location>
</feature>
<evidence type="ECO:0000256" key="14">
    <source>
        <dbReference type="RuleBase" id="RU363047"/>
    </source>
</evidence>
<comment type="similarity">
    <text evidence="13">Belongs to the G-protein coupled receptor 1 family.</text>
</comment>
<reference evidence="17" key="1">
    <citation type="submission" date="2011-12" db="EMBL/GenBank/DDBJ databases">
        <title>The Draft Genome of Lepisosteus oculatus.</title>
        <authorList>
            <consortium name="The Broad Institute Genome Assembly &amp; Analysis Group"/>
            <consortium name="Computational R&amp;D Group"/>
            <consortium name="and Sequencing Platform"/>
            <person name="Di Palma F."/>
            <person name="Alfoldi J."/>
            <person name="Johnson J."/>
            <person name="Berlin A."/>
            <person name="Gnerre S."/>
            <person name="Jaffe D."/>
            <person name="MacCallum I."/>
            <person name="Young S."/>
            <person name="Walker B.J."/>
            <person name="Lander E.S."/>
            <person name="Lindblad-Toh K."/>
        </authorList>
    </citation>
    <scope>NUCLEOTIDE SEQUENCE [LARGE SCALE GENOMIC DNA]</scope>
</reference>
<evidence type="ECO:0000256" key="5">
    <source>
        <dbReference type="ARBA" id="ARBA00022725"/>
    </source>
</evidence>
<keyword evidence="5 14" id="KW-0552">Olfaction</keyword>
<evidence type="ECO:0000256" key="8">
    <source>
        <dbReference type="ARBA" id="ARBA00023136"/>
    </source>
</evidence>
<dbReference type="GO" id="GO:0004930">
    <property type="term" value="F:G protein-coupled receptor activity"/>
    <property type="evidence" value="ECO:0007669"/>
    <property type="project" value="UniProtKB-KW"/>
</dbReference>
<evidence type="ECO:0000313" key="16">
    <source>
        <dbReference type="Ensembl" id="ENSLOCP00000021559.1"/>
    </source>
</evidence>
<evidence type="ECO:0000256" key="11">
    <source>
        <dbReference type="ARBA" id="ARBA00023180"/>
    </source>
</evidence>
<dbReference type="GO" id="GO:0016020">
    <property type="term" value="C:membrane"/>
    <property type="evidence" value="ECO:0000318"/>
    <property type="project" value="GO_Central"/>
</dbReference>
<evidence type="ECO:0000256" key="4">
    <source>
        <dbReference type="ARBA" id="ARBA00022692"/>
    </source>
</evidence>
<evidence type="ECO:0000256" key="12">
    <source>
        <dbReference type="ARBA" id="ARBA00023224"/>
    </source>
</evidence>
<keyword evidence="7 13" id="KW-0297">G-protein coupled receptor</keyword>
<dbReference type="SUPFAM" id="SSF81321">
    <property type="entry name" value="Family A G protein-coupled receptor-like"/>
    <property type="match status" value="1"/>
</dbReference>
<dbReference type="PRINTS" id="PR00245">
    <property type="entry name" value="OLFACTORYR"/>
</dbReference>
<dbReference type="FunCoup" id="W5NLQ0">
    <property type="interactions" value="369"/>
</dbReference>
<evidence type="ECO:0000256" key="9">
    <source>
        <dbReference type="ARBA" id="ARBA00023157"/>
    </source>
</evidence>
<name>W5NLQ0_LEPOC</name>
<dbReference type="GO" id="GO:0004984">
    <property type="term" value="F:olfactory receptor activity"/>
    <property type="evidence" value="ECO:0000318"/>
    <property type="project" value="GO_Central"/>
</dbReference>
<proteinExistence type="inferred from homology"/>
<feature type="domain" description="G-protein coupled receptors family 1 profile" evidence="15">
    <location>
        <begin position="39"/>
        <end position="287"/>
    </location>
</feature>
<evidence type="ECO:0000259" key="15">
    <source>
        <dbReference type="PROSITE" id="PS50262"/>
    </source>
</evidence>
<keyword evidence="11" id="KW-0325">Glycoprotein</keyword>
<feature type="transmembrane region" description="Helical" evidence="14">
    <location>
        <begin position="96"/>
        <end position="118"/>
    </location>
</feature>
<keyword evidence="4 13" id="KW-0812">Transmembrane</keyword>
<evidence type="ECO:0000256" key="1">
    <source>
        <dbReference type="ARBA" id="ARBA00004651"/>
    </source>
</evidence>
<reference evidence="16" key="2">
    <citation type="submission" date="2025-08" db="UniProtKB">
        <authorList>
            <consortium name="Ensembl"/>
        </authorList>
    </citation>
    <scope>IDENTIFICATION</scope>
</reference>
<dbReference type="InterPro" id="IPR052921">
    <property type="entry name" value="GPCR1_Superfamily_Member"/>
</dbReference>
<dbReference type="FunFam" id="1.20.1070.10:FF:000024">
    <property type="entry name" value="Olfactory receptor"/>
    <property type="match status" value="1"/>
</dbReference>
<feature type="transmembrane region" description="Helical" evidence="14">
    <location>
        <begin position="237"/>
        <end position="260"/>
    </location>
</feature>
<accession>W5NLQ0</accession>
<evidence type="ECO:0000313" key="17">
    <source>
        <dbReference type="Proteomes" id="UP000018468"/>
    </source>
</evidence>
<dbReference type="GO" id="GO:0005549">
    <property type="term" value="F:odorant binding"/>
    <property type="evidence" value="ECO:0000318"/>
    <property type="project" value="GO_Central"/>
</dbReference>
<keyword evidence="17" id="KW-1185">Reference proteome</keyword>
<feature type="transmembrane region" description="Helical" evidence="14">
    <location>
        <begin position="56"/>
        <end position="76"/>
    </location>
</feature>
<dbReference type="InterPro" id="IPR000725">
    <property type="entry name" value="Olfact_rcpt"/>
</dbReference>
<dbReference type="Gene3D" id="1.20.1070.10">
    <property type="entry name" value="Rhodopsin 7-helix transmembrane proteins"/>
    <property type="match status" value="1"/>
</dbReference>
<dbReference type="PANTHER" id="PTHR26451:SF847">
    <property type="entry name" value="ODORANT RECEPTOR-RELATED"/>
    <property type="match status" value="1"/>
</dbReference>
<protein>
    <recommendedName>
        <fullName evidence="14">Olfactory receptor</fullName>
    </recommendedName>
</protein>
<comment type="subcellular location">
    <subcellularLocation>
        <location evidence="1 14">Cell membrane</location>
        <topology evidence="1 14">Multi-pass membrane protein</topology>
    </subcellularLocation>
</comment>
<keyword evidence="6 14" id="KW-1133">Transmembrane helix</keyword>
<sequence>MGDPAFTEMFLLTLFGEMENVKYAYFVLVLLIYLSIISINLTLILVILLERNLHEPMYVFLCGLSVNSLYGTAGFFPRFLADLLSDTHTITRAACFTQAFIIYSYAGAEFTFITVMAYDRYVAICKPLQYNSIMGPRTVLILVMAALLYPLSYMVVAVSCSARKAFCGHEINRLYCANWSLIRLSCDANALKDVFGICFTAFTVFLPCCFILYSYIRILLICQKRSSEFKSKALKTCLPHLLTFVNYSITIISEIILIRLDSVPRAVAVILSLEFLIIPPILNPLMYGLNLPEIRRRIIFIRKNKMRMNVTL</sequence>
<dbReference type="GO" id="GO:0050911">
    <property type="term" value="P:detection of chemical stimulus involved in sensory perception of smell"/>
    <property type="evidence" value="ECO:0000318"/>
    <property type="project" value="GO_Central"/>
</dbReference>
<feature type="transmembrane region" description="Helical" evidence="14">
    <location>
        <begin position="139"/>
        <end position="156"/>
    </location>
</feature>
<dbReference type="GeneTree" id="ENSGT01030000234640"/>
<dbReference type="GO" id="GO:0005886">
    <property type="term" value="C:plasma membrane"/>
    <property type="evidence" value="ECO:0007669"/>
    <property type="project" value="UniProtKB-SubCell"/>
</dbReference>
<dbReference type="InterPro" id="IPR017452">
    <property type="entry name" value="GPCR_Rhodpsn_7TM"/>
</dbReference>
<dbReference type="PROSITE" id="PS50262">
    <property type="entry name" value="G_PROTEIN_RECEP_F1_2"/>
    <property type="match status" value="1"/>
</dbReference>
<keyword evidence="12 13" id="KW-0807">Transducer</keyword>
<dbReference type="PRINTS" id="PR00237">
    <property type="entry name" value="GPCRRHODOPSN"/>
</dbReference>
<dbReference type="Bgee" id="ENSLOCG00000017454">
    <property type="expression patterns" value="Expressed in ovary"/>
</dbReference>
<reference evidence="16" key="3">
    <citation type="submission" date="2025-09" db="UniProtKB">
        <authorList>
            <consortium name="Ensembl"/>
        </authorList>
    </citation>
    <scope>IDENTIFICATION</scope>
</reference>
<dbReference type="InterPro" id="IPR000276">
    <property type="entry name" value="GPCR_Rhodpsn"/>
</dbReference>
<evidence type="ECO:0000256" key="10">
    <source>
        <dbReference type="ARBA" id="ARBA00023170"/>
    </source>
</evidence>
<dbReference type="OMA" id="CANLAIV"/>
<dbReference type="Pfam" id="PF13853">
    <property type="entry name" value="7tm_4"/>
    <property type="match status" value="1"/>
</dbReference>
<evidence type="ECO:0000256" key="7">
    <source>
        <dbReference type="ARBA" id="ARBA00023040"/>
    </source>
</evidence>
<dbReference type="PROSITE" id="PS00237">
    <property type="entry name" value="G_PROTEIN_RECEP_F1_1"/>
    <property type="match status" value="1"/>
</dbReference>
<feature type="transmembrane region" description="Helical" evidence="14">
    <location>
        <begin position="194"/>
        <end position="216"/>
    </location>
</feature>
<keyword evidence="8 14" id="KW-0472">Membrane</keyword>
<dbReference type="Ensembl" id="ENSLOCT00000021596.1">
    <property type="protein sequence ID" value="ENSLOCP00000021559.1"/>
    <property type="gene ID" value="ENSLOCG00000017454.1"/>
</dbReference>
<evidence type="ECO:0000256" key="3">
    <source>
        <dbReference type="ARBA" id="ARBA00022606"/>
    </source>
</evidence>
<dbReference type="eggNOG" id="ENOG502QUCY">
    <property type="taxonomic scope" value="Eukaryota"/>
</dbReference>
<keyword evidence="9" id="KW-1015">Disulfide bond</keyword>
<dbReference type="Proteomes" id="UP000018468">
    <property type="component" value="Linkage group LG3"/>
</dbReference>
<dbReference type="InParanoid" id="W5NLQ0"/>
<feature type="transmembrane region" description="Helical" evidence="14">
    <location>
        <begin position="23"/>
        <end position="49"/>
    </location>
</feature>
<dbReference type="PANTHER" id="PTHR26451">
    <property type="entry name" value="G_PROTEIN_RECEP_F1_2 DOMAIN-CONTAINING PROTEIN"/>
    <property type="match status" value="1"/>
</dbReference>